<sequence>MMRGQPAPLPGMPSVLDWLRGRLEDDNLTELRPGTTVAPVGERKAALGLLTDLASDHLPGLCHGDASSGNIIANGPHHWMYIDPRGMAGEHTYDVAVLAIRVRSSPRLVARIADLAQVAAERLHAWTAVAQAHAFSWRSNFGSVGAAPAGGGAIKNRLALVTYVDLHATGRQDRPIYREGNYRKSGMLRLVSESKRAQERYEFVE</sequence>
<dbReference type="Proteomes" id="UP000598174">
    <property type="component" value="Unassembled WGS sequence"/>
</dbReference>
<keyword evidence="2" id="KW-1185">Reference proteome</keyword>
<dbReference type="Gene3D" id="1.10.510.10">
    <property type="entry name" value="Transferase(Phosphotransferase) domain 1"/>
    <property type="match status" value="1"/>
</dbReference>
<dbReference type="SUPFAM" id="SSF56112">
    <property type="entry name" value="Protein kinase-like (PK-like)"/>
    <property type="match status" value="1"/>
</dbReference>
<name>A0A919IW82_9ACTN</name>
<dbReference type="EMBL" id="BOMM01000012">
    <property type="protein sequence ID" value="GIE10060.1"/>
    <property type="molecule type" value="Genomic_DNA"/>
</dbReference>
<dbReference type="InterPro" id="IPR011009">
    <property type="entry name" value="Kinase-like_dom_sf"/>
</dbReference>
<dbReference type="InterPro" id="IPR006748">
    <property type="entry name" value="NH2Glyco/OHUrea_AB-resist_kin"/>
</dbReference>
<protein>
    <submittedName>
        <fullName evidence="1">Uncharacterized protein</fullName>
    </submittedName>
</protein>
<proteinExistence type="predicted"/>
<dbReference type="AlphaFoldDB" id="A0A919IW82"/>
<organism evidence="1 2">
    <name type="scientific">Paractinoplanes ferrugineus</name>
    <dbReference type="NCBI Taxonomy" id="113564"/>
    <lineage>
        <taxon>Bacteria</taxon>
        <taxon>Bacillati</taxon>
        <taxon>Actinomycetota</taxon>
        <taxon>Actinomycetes</taxon>
        <taxon>Micromonosporales</taxon>
        <taxon>Micromonosporaceae</taxon>
        <taxon>Paractinoplanes</taxon>
    </lineage>
</organism>
<dbReference type="GO" id="GO:0019748">
    <property type="term" value="P:secondary metabolic process"/>
    <property type="evidence" value="ECO:0007669"/>
    <property type="project" value="InterPro"/>
</dbReference>
<dbReference type="Pfam" id="PF04655">
    <property type="entry name" value="APH_6_hur"/>
    <property type="match status" value="1"/>
</dbReference>
<gene>
    <name evidence="1" type="ORF">Afe05nite_19000</name>
</gene>
<evidence type="ECO:0000313" key="1">
    <source>
        <dbReference type="EMBL" id="GIE10060.1"/>
    </source>
</evidence>
<reference evidence="1" key="1">
    <citation type="submission" date="2021-01" db="EMBL/GenBank/DDBJ databases">
        <title>Whole genome shotgun sequence of Actinoplanes ferrugineus NBRC 15555.</title>
        <authorList>
            <person name="Komaki H."/>
            <person name="Tamura T."/>
        </authorList>
    </citation>
    <scope>NUCLEOTIDE SEQUENCE</scope>
    <source>
        <strain evidence="1">NBRC 15555</strain>
    </source>
</reference>
<accession>A0A919IW82</accession>
<evidence type="ECO:0000313" key="2">
    <source>
        <dbReference type="Proteomes" id="UP000598174"/>
    </source>
</evidence>
<comment type="caution">
    <text evidence="1">The sequence shown here is derived from an EMBL/GenBank/DDBJ whole genome shotgun (WGS) entry which is preliminary data.</text>
</comment>
<dbReference type="GO" id="GO:0016773">
    <property type="term" value="F:phosphotransferase activity, alcohol group as acceptor"/>
    <property type="evidence" value="ECO:0007669"/>
    <property type="project" value="InterPro"/>
</dbReference>